<reference evidence="1 2" key="1">
    <citation type="journal article" date="2021" name="BMC Biol.">
        <title>Horizontally acquired antibacterial genes associated with adaptive radiation of ladybird beetles.</title>
        <authorList>
            <person name="Li H.S."/>
            <person name="Tang X.F."/>
            <person name="Huang Y.H."/>
            <person name="Xu Z.Y."/>
            <person name="Chen M.L."/>
            <person name="Du X.Y."/>
            <person name="Qiu B.Y."/>
            <person name="Chen P.T."/>
            <person name="Zhang W."/>
            <person name="Slipinski A."/>
            <person name="Escalona H.E."/>
            <person name="Waterhouse R.M."/>
            <person name="Zwick A."/>
            <person name="Pang H."/>
        </authorList>
    </citation>
    <scope>NUCLEOTIDE SEQUENCE [LARGE SCALE GENOMIC DNA]</scope>
    <source>
        <strain evidence="1">SYSU2018</strain>
    </source>
</reference>
<gene>
    <name evidence="1" type="ORF">HHI36_020318</name>
</gene>
<organism evidence="1 2">
    <name type="scientific">Cryptolaemus montrouzieri</name>
    <dbReference type="NCBI Taxonomy" id="559131"/>
    <lineage>
        <taxon>Eukaryota</taxon>
        <taxon>Metazoa</taxon>
        <taxon>Ecdysozoa</taxon>
        <taxon>Arthropoda</taxon>
        <taxon>Hexapoda</taxon>
        <taxon>Insecta</taxon>
        <taxon>Pterygota</taxon>
        <taxon>Neoptera</taxon>
        <taxon>Endopterygota</taxon>
        <taxon>Coleoptera</taxon>
        <taxon>Polyphaga</taxon>
        <taxon>Cucujiformia</taxon>
        <taxon>Coccinelloidea</taxon>
        <taxon>Coccinellidae</taxon>
        <taxon>Scymninae</taxon>
        <taxon>Scymnini</taxon>
        <taxon>Cryptolaemus</taxon>
    </lineage>
</organism>
<evidence type="ECO:0000313" key="2">
    <source>
        <dbReference type="Proteomes" id="UP001516400"/>
    </source>
</evidence>
<sequence>MKFVKNDVQVKISMKEHVRYLGVIVDRHLRRKYHIDRIVVVLRSLLHKFEFLEKILDVSRLKNLYYALVKSIWGAAAKCHMPSTYPSDELYREANLMDVRQLYFF</sequence>
<keyword evidence="2" id="KW-1185">Reference proteome</keyword>
<accession>A0ABD2NAK8</accession>
<protein>
    <submittedName>
        <fullName evidence="1">Uncharacterized protein</fullName>
    </submittedName>
</protein>
<evidence type="ECO:0000313" key="1">
    <source>
        <dbReference type="EMBL" id="KAL3275562.1"/>
    </source>
</evidence>
<dbReference type="Proteomes" id="UP001516400">
    <property type="component" value="Unassembled WGS sequence"/>
</dbReference>
<dbReference type="EMBL" id="JABFTP020000083">
    <property type="protein sequence ID" value="KAL3275562.1"/>
    <property type="molecule type" value="Genomic_DNA"/>
</dbReference>
<proteinExistence type="predicted"/>
<dbReference type="AlphaFoldDB" id="A0ABD2NAK8"/>
<comment type="caution">
    <text evidence="1">The sequence shown here is derived from an EMBL/GenBank/DDBJ whole genome shotgun (WGS) entry which is preliminary data.</text>
</comment>
<name>A0ABD2NAK8_9CUCU</name>